<sequence>MRLYPLLLLLLFSAGLQAEPAASQEQNNTADLTRQLPAEEIRMLGSQPPFLVLQRNSLTAATKGTVILVADGNEHAASAKHIDILRQHLNEYGWNTLSVMPPPSEELLHTSEALQQYQSALQQRLSAAAELASQQAGSIIVIAQGNSAAALNHLYAAGQLTEPAALVLLGAYLPDEQLNKALANAIASHQVPTLDINLQYDNRFVVSQLKLRRQLANKLFKPVYRQRLLSGSGYNNDMQLWVLQEIYGWLTSVGL</sequence>
<evidence type="ECO:0000313" key="2">
    <source>
        <dbReference type="EMBL" id="MEH8018817.1"/>
    </source>
</evidence>
<feature type="signal peptide" evidence="1">
    <location>
        <begin position="1"/>
        <end position="18"/>
    </location>
</feature>
<keyword evidence="2" id="KW-0378">Hydrolase</keyword>
<name>A0ABU8CBC5_9GAMM</name>
<dbReference type="RefSeq" id="WP_335737217.1">
    <property type="nucleotide sequence ID" value="NZ_JALAAR010000016.1"/>
</dbReference>
<keyword evidence="1" id="KW-0732">Signal</keyword>
<evidence type="ECO:0000256" key="1">
    <source>
        <dbReference type="SAM" id="SignalP"/>
    </source>
</evidence>
<accession>A0ABU8CBC5</accession>
<keyword evidence="3" id="KW-1185">Reference proteome</keyword>
<dbReference type="EMBL" id="JALAAR010000016">
    <property type="protein sequence ID" value="MEH8018817.1"/>
    <property type="molecule type" value="Genomic_DNA"/>
</dbReference>
<evidence type="ECO:0000313" key="3">
    <source>
        <dbReference type="Proteomes" id="UP001375382"/>
    </source>
</evidence>
<gene>
    <name evidence="2" type="ORF">MN202_16360</name>
</gene>
<dbReference type="InterPro" id="IPR022529">
    <property type="entry name" value="DUF3530"/>
</dbReference>
<organism evidence="2 3">
    <name type="scientific">Rheinheimera muenzenbergensis</name>
    <dbReference type="NCBI Taxonomy" id="1193628"/>
    <lineage>
        <taxon>Bacteria</taxon>
        <taxon>Pseudomonadati</taxon>
        <taxon>Pseudomonadota</taxon>
        <taxon>Gammaproteobacteria</taxon>
        <taxon>Chromatiales</taxon>
        <taxon>Chromatiaceae</taxon>
        <taxon>Rheinheimera</taxon>
    </lineage>
</organism>
<dbReference type="GO" id="GO:0016787">
    <property type="term" value="F:hydrolase activity"/>
    <property type="evidence" value="ECO:0007669"/>
    <property type="project" value="UniProtKB-KW"/>
</dbReference>
<comment type="caution">
    <text evidence="2">The sequence shown here is derived from an EMBL/GenBank/DDBJ whole genome shotgun (WGS) entry which is preliminary data.</text>
</comment>
<dbReference type="InterPro" id="IPR029058">
    <property type="entry name" value="AB_hydrolase_fold"/>
</dbReference>
<dbReference type="Proteomes" id="UP001375382">
    <property type="component" value="Unassembled WGS sequence"/>
</dbReference>
<reference evidence="2 3" key="1">
    <citation type="journal article" date="2023" name="Ecotoxicol. Environ. Saf.">
        <title>Mercury remediation potential of mercury-resistant strain Rheinheimera metallidurans sp. nov. isolated from a municipal waste dumping site.</title>
        <authorList>
            <person name="Yadav V."/>
            <person name="Manjhi A."/>
            <person name="Vadakedath N."/>
        </authorList>
    </citation>
    <scope>NUCLEOTIDE SEQUENCE [LARGE SCALE GENOMIC DNA]</scope>
    <source>
        <strain evidence="2 3">E-49</strain>
    </source>
</reference>
<protein>
    <submittedName>
        <fullName evidence="2">Alpha/beta hydrolase family protein</fullName>
    </submittedName>
</protein>
<dbReference type="Gene3D" id="3.40.50.1820">
    <property type="entry name" value="alpha/beta hydrolase"/>
    <property type="match status" value="1"/>
</dbReference>
<dbReference type="SUPFAM" id="SSF53474">
    <property type="entry name" value="alpha/beta-Hydrolases"/>
    <property type="match status" value="1"/>
</dbReference>
<feature type="chain" id="PRO_5046867050" evidence="1">
    <location>
        <begin position="19"/>
        <end position="255"/>
    </location>
</feature>
<proteinExistence type="predicted"/>
<dbReference type="Pfam" id="PF12048">
    <property type="entry name" value="DUF3530"/>
    <property type="match status" value="2"/>
</dbReference>